<dbReference type="InterPro" id="IPR021860">
    <property type="entry name" value="Peptidase_S12_Pab87-rel_C"/>
</dbReference>
<comment type="caution">
    <text evidence="2">The sequence shown here is derived from an EMBL/GenBank/DDBJ whole genome shotgun (WGS) entry which is preliminary data.</text>
</comment>
<protein>
    <recommendedName>
        <fullName evidence="1">Peptidase S12 Pab87-related C-terminal domain-containing protein</fullName>
    </recommendedName>
</protein>
<gene>
    <name evidence="2" type="ORF">BG006_011297</name>
</gene>
<evidence type="ECO:0000313" key="2">
    <source>
        <dbReference type="EMBL" id="KAF9335526.1"/>
    </source>
</evidence>
<evidence type="ECO:0000313" key="3">
    <source>
        <dbReference type="Proteomes" id="UP000696485"/>
    </source>
</evidence>
<name>A0A9P5VPK9_9FUNG</name>
<dbReference type="Gene3D" id="2.40.128.600">
    <property type="match status" value="1"/>
</dbReference>
<accession>A0A9P5VPK9</accession>
<proteinExistence type="predicted"/>
<dbReference type="AlphaFoldDB" id="A0A9P5VPK9"/>
<dbReference type="Proteomes" id="UP000696485">
    <property type="component" value="Unassembled WGS sequence"/>
</dbReference>
<organism evidence="2 3">
    <name type="scientific">Podila minutissima</name>
    <dbReference type="NCBI Taxonomy" id="64525"/>
    <lineage>
        <taxon>Eukaryota</taxon>
        <taxon>Fungi</taxon>
        <taxon>Fungi incertae sedis</taxon>
        <taxon>Mucoromycota</taxon>
        <taxon>Mortierellomycotina</taxon>
        <taxon>Mortierellomycetes</taxon>
        <taxon>Mortierellales</taxon>
        <taxon>Mortierellaceae</taxon>
        <taxon>Podila</taxon>
    </lineage>
</organism>
<feature type="domain" description="Peptidase S12 Pab87-related C-terminal" evidence="1">
    <location>
        <begin position="16"/>
        <end position="100"/>
    </location>
</feature>
<dbReference type="EMBL" id="JAAAUY010000096">
    <property type="protein sequence ID" value="KAF9335526.1"/>
    <property type="molecule type" value="Genomic_DNA"/>
</dbReference>
<reference evidence="2" key="1">
    <citation type="journal article" date="2020" name="Fungal Divers.">
        <title>Resolving the Mortierellaceae phylogeny through synthesis of multi-gene phylogenetics and phylogenomics.</title>
        <authorList>
            <person name="Vandepol N."/>
            <person name="Liber J."/>
            <person name="Desiro A."/>
            <person name="Na H."/>
            <person name="Kennedy M."/>
            <person name="Barry K."/>
            <person name="Grigoriev I.V."/>
            <person name="Miller A.N."/>
            <person name="O'Donnell K."/>
            <person name="Stajich J.E."/>
            <person name="Bonito G."/>
        </authorList>
    </citation>
    <scope>NUCLEOTIDE SEQUENCE</scope>
    <source>
        <strain evidence="2">NVP1</strain>
    </source>
</reference>
<sequence>MWAREKAREKVIFPPRVPTKPPTHELGGYVGEYLHLGHGTATVSLGDNQLHISLAAFKGVLTHYHYDSFTMVFEHSALKMGELITFSIGADGSVSGVSFSAQGAPVVAVKKQPTVAA</sequence>
<keyword evidence="3" id="KW-1185">Reference proteome</keyword>
<dbReference type="Pfam" id="PF11954">
    <property type="entry name" value="DUF3471"/>
    <property type="match status" value="1"/>
</dbReference>
<evidence type="ECO:0000259" key="1">
    <source>
        <dbReference type="Pfam" id="PF11954"/>
    </source>
</evidence>